<evidence type="ECO:0000313" key="1">
    <source>
        <dbReference type="EMBL" id="KAJ8061273.1"/>
    </source>
</evidence>
<sequence>MSGGVFSETLQSITITNLNELSKKRNHFENQKEVLSFKLSNELDQRKKLQLLLHGVKQSFAVTTSITRKRTRDNGTKLSPIELLVKNLENFLAQAEYDPSISERTLEQWKQNLMRHMNVQSSKHQYATLYCGLVTEWLSAEQQQQADNIFNDASETDEDCQKIKETVARTEGRANWEKLVFEPFETDQVAITAFLICLFGLDGKNE</sequence>
<dbReference type="OrthoDB" id="74545at2759"/>
<dbReference type="PANTHER" id="PTHR37015:SF2">
    <property type="entry name" value="REVERSE TRANSCRIPTASE DOMAIN-CONTAINING PROTEIN"/>
    <property type="match status" value="1"/>
</dbReference>
<dbReference type="AlphaFoldDB" id="A0A9X0AHW4"/>
<protein>
    <submittedName>
        <fullName evidence="1">Uncharacterized protein</fullName>
    </submittedName>
</protein>
<comment type="caution">
    <text evidence="1">The sequence shown here is derived from an EMBL/GenBank/DDBJ whole genome shotgun (WGS) entry which is preliminary data.</text>
</comment>
<reference evidence="1" key="1">
    <citation type="submission" date="2022-11" db="EMBL/GenBank/DDBJ databases">
        <title>Genome Resource of Sclerotinia nivalis Strain SnTB1, a Plant Pathogen Isolated from American Ginseng.</title>
        <authorList>
            <person name="Fan S."/>
        </authorList>
    </citation>
    <scope>NUCLEOTIDE SEQUENCE</scope>
    <source>
        <strain evidence="1">SnTB1</strain>
    </source>
</reference>
<evidence type="ECO:0000313" key="2">
    <source>
        <dbReference type="Proteomes" id="UP001152300"/>
    </source>
</evidence>
<dbReference type="PANTHER" id="PTHR37015">
    <property type="entry name" value="REVERSE TRANSCRIPTASE DOMAIN-CONTAINING PROTEIN"/>
    <property type="match status" value="1"/>
</dbReference>
<gene>
    <name evidence="1" type="ORF">OCU04_010338</name>
</gene>
<keyword evidence="2" id="KW-1185">Reference proteome</keyword>
<dbReference type="EMBL" id="JAPEIS010000012">
    <property type="protein sequence ID" value="KAJ8061273.1"/>
    <property type="molecule type" value="Genomic_DNA"/>
</dbReference>
<accession>A0A9X0AHW4</accession>
<organism evidence="1 2">
    <name type="scientific">Sclerotinia nivalis</name>
    <dbReference type="NCBI Taxonomy" id="352851"/>
    <lineage>
        <taxon>Eukaryota</taxon>
        <taxon>Fungi</taxon>
        <taxon>Dikarya</taxon>
        <taxon>Ascomycota</taxon>
        <taxon>Pezizomycotina</taxon>
        <taxon>Leotiomycetes</taxon>
        <taxon>Helotiales</taxon>
        <taxon>Sclerotiniaceae</taxon>
        <taxon>Sclerotinia</taxon>
    </lineage>
</organism>
<proteinExistence type="predicted"/>
<dbReference type="Proteomes" id="UP001152300">
    <property type="component" value="Unassembled WGS sequence"/>
</dbReference>
<name>A0A9X0AHW4_9HELO</name>